<evidence type="ECO:0000256" key="1">
    <source>
        <dbReference type="SAM" id="MobiDB-lite"/>
    </source>
</evidence>
<evidence type="ECO:0000313" key="3">
    <source>
        <dbReference type="EMBL" id="MDN3589621.1"/>
    </source>
</evidence>
<feature type="compositionally biased region" description="Polar residues" evidence="1">
    <location>
        <begin position="1"/>
        <end position="10"/>
    </location>
</feature>
<proteinExistence type="predicted"/>
<keyword evidence="4" id="KW-1185">Reference proteome</keyword>
<dbReference type="InterPro" id="IPR041649">
    <property type="entry name" value="NepR"/>
</dbReference>
<evidence type="ECO:0000313" key="4">
    <source>
        <dbReference type="Proteomes" id="UP001224644"/>
    </source>
</evidence>
<reference evidence="4" key="1">
    <citation type="journal article" date="2019" name="Int. J. Syst. Evol. Microbiol.">
        <title>The Global Catalogue of Microorganisms (GCM) 10K type strain sequencing project: providing services to taxonomists for standard genome sequencing and annotation.</title>
        <authorList>
            <consortium name="The Broad Institute Genomics Platform"/>
            <consortium name="The Broad Institute Genome Sequencing Center for Infectious Disease"/>
            <person name="Wu L."/>
            <person name="Ma J."/>
        </authorList>
    </citation>
    <scope>NUCLEOTIDE SEQUENCE [LARGE SCALE GENOMIC DNA]</scope>
    <source>
        <strain evidence="4">CECT 7069</strain>
    </source>
</reference>
<gene>
    <name evidence="3" type="ORF">QWZ12_03235</name>
</gene>
<organism evidence="3 4">
    <name type="scientific">Methylobacterium adhaesivum</name>
    <dbReference type="NCBI Taxonomy" id="333297"/>
    <lineage>
        <taxon>Bacteria</taxon>
        <taxon>Pseudomonadati</taxon>
        <taxon>Pseudomonadota</taxon>
        <taxon>Alphaproteobacteria</taxon>
        <taxon>Hyphomicrobiales</taxon>
        <taxon>Methylobacteriaceae</taxon>
        <taxon>Methylobacterium</taxon>
    </lineage>
</organism>
<protein>
    <submittedName>
        <fullName evidence="3">NepR family anti-sigma factor</fullName>
    </submittedName>
</protein>
<sequence length="101" mass="10846">MMTRYASDSGTRGVPATAAPQDGLGEHVASLDQRAVAPGSGRVTVRPARSEAASPPLDREARRRIGRNLRLLYADVLNQPLPDRFTALLDSLSSSDSREDS</sequence>
<name>A0ABT8BCE7_9HYPH</name>
<dbReference type="Pfam" id="PF18557">
    <property type="entry name" value="NepR"/>
    <property type="match status" value="1"/>
</dbReference>
<dbReference type="EMBL" id="JAUFPX010000002">
    <property type="protein sequence ID" value="MDN3589621.1"/>
    <property type="molecule type" value="Genomic_DNA"/>
</dbReference>
<dbReference type="RefSeq" id="WP_238224204.1">
    <property type="nucleotide sequence ID" value="NZ_BPQD01000007.1"/>
</dbReference>
<evidence type="ECO:0000259" key="2">
    <source>
        <dbReference type="Pfam" id="PF18557"/>
    </source>
</evidence>
<accession>A0ABT8BCE7</accession>
<feature type="domain" description="Anti-sigma factor NepR" evidence="2">
    <location>
        <begin position="62"/>
        <end position="95"/>
    </location>
</feature>
<comment type="caution">
    <text evidence="3">The sequence shown here is derived from an EMBL/GenBank/DDBJ whole genome shotgun (WGS) entry which is preliminary data.</text>
</comment>
<dbReference type="Proteomes" id="UP001224644">
    <property type="component" value="Unassembled WGS sequence"/>
</dbReference>
<feature type="region of interest" description="Disordered" evidence="1">
    <location>
        <begin position="1"/>
        <end position="61"/>
    </location>
</feature>